<feature type="region of interest" description="Disordered" evidence="1">
    <location>
        <begin position="150"/>
        <end position="177"/>
    </location>
</feature>
<keyword evidence="2" id="KW-1185">Reference proteome</keyword>
<accession>A0A914GUU7</accession>
<dbReference type="AlphaFoldDB" id="A0A914GUU7"/>
<evidence type="ECO:0000256" key="1">
    <source>
        <dbReference type="SAM" id="MobiDB-lite"/>
    </source>
</evidence>
<feature type="region of interest" description="Disordered" evidence="1">
    <location>
        <begin position="99"/>
        <end position="126"/>
    </location>
</feature>
<reference evidence="3" key="1">
    <citation type="submission" date="2022-11" db="UniProtKB">
        <authorList>
            <consortium name="WormBaseParasite"/>
        </authorList>
    </citation>
    <scope>IDENTIFICATION</scope>
</reference>
<proteinExistence type="predicted"/>
<sequence length="211" mass="23433">MKVIDESEEPITSALETVLLNLGNLSVDAVQPLKKSERIEQSFGKDKLAEMQRRRLLLALQRHRLIERQRNSQSAAVPLSDGNSLPNARLVGCDFDGRSLPSVSNETGRQAMMGKERSSPSPPSLAFTSYRIVPPMRPRPCWLQHTQTPAECPTAEMGSASESDTTTSTGRDDDGQQQTRDFGLAELTDYFQHFVCLCSPRMSDQAQSMYA</sequence>
<dbReference type="Proteomes" id="UP000887572">
    <property type="component" value="Unplaced"/>
</dbReference>
<name>A0A914GUU7_GLORO</name>
<dbReference type="WBParaSite" id="Gr19_v10_g10599.t1">
    <property type="protein sequence ID" value="Gr19_v10_g10599.t1"/>
    <property type="gene ID" value="Gr19_v10_g10599"/>
</dbReference>
<protein>
    <submittedName>
        <fullName evidence="3">Uncharacterized protein</fullName>
    </submittedName>
</protein>
<evidence type="ECO:0000313" key="3">
    <source>
        <dbReference type="WBParaSite" id="Gr19_v10_g10599.t1"/>
    </source>
</evidence>
<organism evidence="2 3">
    <name type="scientific">Globodera rostochiensis</name>
    <name type="common">Golden nematode worm</name>
    <name type="synonym">Heterodera rostochiensis</name>
    <dbReference type="NCBI Taxonomy" id="31243"/>
    <lineage>
        <taxon>Eukaryota</taxon>
        <taxon>Metazoa</taxon>
        <taxon>Ecdysozoa</taxon>
        <taxon>Nematoda</taxon>
        <taxon>Chromadorea</taxon>
        <taxon>Rhabditida</taxon>
        <taxon>Tylenchina</taxon>
        <taxon>Tylenchomorpha</taxon>
        <taxon>Tylenchoidea</taxon>
        <taxon>Heteroderidae</taxon>
        <taxon>Heteroderinae</taxon>
        <taxon>Globodera</taxon>
    </lineage>
</organism>
<evidence type="ECO:0000313" key="2">
    <source>
        <dbReference type="Proteomes" id="UP000887572"/>
    </source>
</evidence>